<feature type="compositionally biased region" description="Polar residues" evidence="1">
    <location>
        <begin position="270"/>
        <end position="279"/>
    </location>
</feature>
<dbReference type="EMBL" id="FR823381">
    <property type="protein sequence ID" value="CBZ49901.1"/>
    <property type="molecule type" value="Genomic_DNA"/>
</dbReference>
<proteinExistence type="predicted"/>
<protein>
    <submittedName>
        <fullName evidence="2">Uncharacterized protein</fullName>
    </submittedName>
</protein>
<dbReference type="eggNOG" id="ENOG502QZJB">
    <property type="taxonomic scope" value="Eukaryota"/>
</dbReference>
<feature type="compositionally biased region" description="Basic and acidic residues" evidence="1">
    <location>
        <begin position="428"/>
        <end position="440"/>
    </location>
</feature>
<evidence type="ECO:0000313" key="4">
    <source>
        <dbReference type="Proteomes" id="UP000007494"/>
    </source>
</evidence>
<feature type="compositionally biased region" description="Polar residues" evidence="1">
    <location>
        <begin position="418"/>
        <end position="427"/>
    </location>
</feature>
<reference evidence="3" key="4">
    <citation type="journal article" date="2015" name="PLoS ONE">
        <title>Comprehensive Evaluation of Toxoplasma gondii VEG and Neospora caninum LIV Genomes with Tachyzoite Stage Transcriptome and Proteome Defines Novel Transcript Features.</title>
        <authorList>
            <person name="Ramaprasad A."/>
            <person name="Mourier T."/>
            <person name="Naeem R."/>
            <person name="Malas T.B."/>
            <person name="Moussa E."/>
            <person name="Panigrahi A."/>
            <person name="Vermont S.J."/>
            <person name="Otto T.D."/>
            <person name="Wastling J."/>
            <person name="Pain A."/>
        </authorList>
    </citation>
    <scope>NUCLEOTIDE SEQUENCE</scope>
    <source>
        <strain evidence="3">Liverpool</strain>
    </source>
</reference>
<dbReference type="AlphaFoldDB" id="F0V860"/>
<reference evidence="2" key="1">
    <citation type="submission" date="2011-02" db="EMBL/GenBank/DDBJ databases">
        <authorList>
            <person name="Aslett M."/>
        </authorList>
    </citation>
    <scope>NUCLEOTIDE SEQUENCE</scope>
    <source>
        <strain evidence="2">Liverpool</strain>
    </source>
</reference>
<evidence type="ECO:0000313" key="3">
    <source>
        <dbReference type="EMBL" id="CEL64488.1"/>
    </source>
</evidence>
<reference evidence="4" key="3">
    <citation type="journal article" date="2012" name="PLoS Pathog.">
        <title>Comparative genomics of the apicomplexan parasites Toxoplasma gondii and Neospora caninum: Coccidia differing in host range and transmission strategy.</title>
        <authorList>
            <person name="Reid A.J."/>
            <person name="Vermont S.J."/>
            <person name="Cotton J.A."/>
            <person name="Harris D."/>
            <person name="Hill-Cawthorne G.A."/>
            <person name="Konen-Waisman S."/>
            <person name="Latham S.M."/>
            <person name="Mourier T."/>
            <person name="Norton R."/>
            <person name="Quail M.A."/>
            <person name="Sanders M."/>
            <person name="Shanmugam D."/>
            <person name="Sohal A."/>
            <person name="Wasmuth J.D."/>
            <person name="Brunk B."/>
            <person name="Grigg M.E."/>
            <person name="Howard J.C."/>
            <person name="Parkinson J."/>
            <person name="Roos D.S."/>
            <person name="Trees A.J."/>
            <person name="Berriman M."/>
            <person name="Pain A."/>
            <person name="Wastling J.M."/>
        </authorList>
    </citation>
    <scope>NUCLEOTIDE SEQUENCE [LARGE SCALE GENOMIC DNA]</scope>
    <source>
        <strain evidence="4">Liverpool</strain>
    </source>
</reference>
<feature type="region of interest" description="Disordered" evidence="1">
    <location>
        <begin position="171"/>
        <end position="197"/>
    </location>
</feature>
<dbReference type="OMA" id="SHQTISY"/>
<organism evidence="2 4">
    <name type="scientific">Neospora caninum (strain Liverpool)</name>
    <dbReference type="NCBI Taxonomy" id="572307"/>
    <lineage>
        <taxon>Eukaryota</taxon>
        <taxon>Sar</taxon>
        <taxon>Alveolata</taxon>
        <taxon>Apicomplexa</taxon>
        <taxon>Conoidasida</taxon>
        <taxon>Coccidia</taxon>
        <taxon>Eucoccidiorida</taxon>
        <taxon>Eimeriorina</taxon>
        <taxon>Sarcocystidae</taxon>
        <taxon>Neospora</taxon>
    </lineage>
</organism>
<accession>F0V860</accession>
<name>F0V860_NEOCL</name>
<gene>
    <name evidence="3" type="ORF">BN1204_003860</name>
    <name evidence="2" type="ORF">NCLIV_003860</name>
</gene>
<feature type="region of interest" description="Disordered" evidence="1">
    <location>
        <begin position="394"/>
        <end position="440"/>
    </location>
</feature>
<dbReference type="InParanoid" id="F0V860"/>
<dbReference type="EMBL" id="LN714475">
    <property type="protein sequence ID" value="CEL64488.1"/>
    <property type="molecule type" value="Genomic_DNA"/>
</dbReference>
<keyword evidence="4" id="KW-1185">Reference proteome</keyword>
<dbReference type="OrthoDB" id="330443at2759"/>
<evidence type="ECO:0000256" key="1">
    <source>
        <dbReference type="SAM" id="MobiDB-lite"/>
    </source>
</evidence>
<reference evidence="2" key="2">
    <citation type="submission" date="2011-03" db="EMBL/GenBank/DDBJ databases">
        <title>Comparative genomics and transcriptomics of Neospora caninum and Toxoplasma gondii.</title>
        <authorList>
            <person name="Reid A.J."/>
            <person name="Sohal A."/>
            <person name="Harris D."/>
            <person name="Quail M."/>
            <person name="Sanders M."/>
            <person name="Berriman M."/>
            <person name="Wastling J.M."/>
            <person name="Pain A."/>
        </authorList>
    </citation>
    <scope>NUCLEOTIDE SEQUENCE</scope>
    <source>
        <strain evidence="2">Liverpool</strain>
    </source>
</reference>
<feature type="region of interest" description="Disordered" evidence="1">
    <location>
        <begin position="266"/>
        <end position="291"/>
    </location>
</feature>
<dbReference type="Proteomes" id="UP000007494">
    <property type="component" value="Chromosome Ib"/>
</dbReference>
<evidence type="ECO:0000313" key="2">
    <source>
        <dbReference type="EMBL" id="CBZ49901.1"/>
    </source>
</evidence>
<dbReference type="VEuPathDB" id="ToxoDB:NCLIV_003860"/>
<dbReference type="GeneID" id="13445950"/>
<dbReference type="RefSeq" id="XP_003879936.1">
    <property type="nucleotide sequence ID" value="XM_003879887.1"/>
</dbReference>
<sequence length="508" mass="54651">MPFAPEDPAGCAWTKLQRMTDEMHRDHGWGPQHDAEAQRKLSELLAAAAVCTICSADVFPALTQLGVTLSCVRASYDATIEALQKGLRRPRPGICKTFDTVAFSAEPAGAAVRSEEASAATETQIVDRVVQTNSRLAQPRNQADSQNNRLPLASKRPALVDAHRRANEITPGHTKEKGVRVGSANLDGDSEAPRTFPSNAIGAAAASGCFPYPLEPRAERRPSKRNELRPDAVSAVLERTGKSGRAEDWSAPSQVVPAMHCTLSPRSEEMGNTQRSTAGTRAPLSSADCGNSEMHRGTCVDGRAENAVTAVEKQNCGFSPCEDNPRSCRRVTSCNVAAEPQVSVSSASREALPVREKFCLRAALPLRQMGLGESRSSAVWENDEDATSRCHIVSGRRTTSRHESKEGTAAVSLPISARSPQNNYHSQHISDSEERSSLHMPDRNRGCFEKQVRHSFHHATGKSPKTAAFGSSDDVPCSAPTGTMSGTCLGGARHASRWNLRMLVDGLA</sequence>